<protein>
    <recommendedName>
        <fullName evidence="5">Biotrophy-associated secreted protein 2</fullName>
    </recommendedName>
</protein>
<name>A0AAD7BBT5_9AGAR</name>
<evidence type="ECO:0000256" key="1">
    <source>
        <dbReference type="SAM" id="MobiDB-lite"/>
    </source>
</evidence>
<sequence length="394" mass="38951">MKFSAAFVSLSILFIGVVQAHDLPSRYARQRRGTQFVTGPCKQDSDCQQGCCAFTTGKCAGPGIAQQNADGGCGFGSPKPNCNVAAALGLNLCVKGATTPDTTSAAVQSAAEFVAKLDGLSFKPSTKGATSGNNAAAPPPATSKSTTTTTTTTSSSTSQSSKLFVTASCTADSQCQQGCCAFTTGKCAGPGIAQQNADGGCGFGNAQPNCDVADALNLNLCVKGAAKPNPTSAEVQAAAKFVAQLDNIAFTPASGGSTSNNGGAVPAPAKAKTTTTVKAKTTTTTAASSSKATSAASQSSKLFVTASCTADSQCQQGCCAFTTGKCAGPGIAQQNADGGCGFGNAQPNCDVASALGLGLCVKGAAKPVTTSAEVQAAAEFVANLDGIAFKPSRR</sequence>
<accession>A0AAD7BBT5</accession>
<evidence type="ECO:0008006" key="5">
    <source>
        <dbReference type="Google" id="ProtNLM"/>
    </source>
</evidence>
<evidence type="ECO:0000313" key="3">
    <source>
        <dbReference type="EMBL" id="KAJ7616596.1"/>
    </source>
</evidence>
<dbReference type="AlphaFoldDB" id="A0AAD7BBT5"/>
<evidence type="ECO:0000256" key="2">
    <source>
        <dbReference type="SAM" id="SignalP"/>
    </source>
</evidence>
<keyword evidence="4" id="KW-1185">Reference proteome</keyword>
<dbReference type="Proteomes" id="UP001221142">
    <property type="component" value="Unassembled WGS sequence"/>
</dbReference>
<feature type="region of interest" description="Disordered" evidence="1">
    <location>
        <begin position="254"/>
        <end position="273"/>
    </location>
</feature>
<feature type="region of interest" description="Disordered" evidence="1">
    <location>
        <begin position="126"/>
        <end position="157"/>
    </location>
</feature>
<gene>
    <name evidence="3" type="ORF">FB45DRAFT_841406</name>
</gene>
<comment type="caution">
    <text evidence="3">The sequence shown here is derived from an EMBL/GenBank/DDBJ whole genome shotgun (WGS) entry which is preliminary data.</text>
</comment>
<proteinExistence type="predicted"/>
<feature type="chain" id="PRO_5042288326" description="Biotrophy-associated secreted protein 2" evidence="2">
    <location>
        <begin position="21"/>
        <end position="394"/>
    </location>
</feature>
<reference evidence="3" key="1">
    <citation type="submission" date="2023-03" db="EMBL/GenBank/DDBJ databases">
        <title>Massive genome expansion in bonnet fungi (Mycena s.s.) driven by repeated elements and novel gene families across ecological guilds.</title>
        <authorList>
            <consortium name="Lawrence Berkeley National Laboratory"/>
            <person name="Harder C.B."/>
            <person name="Miyauchi S."/>
            <person name="Viragh M."/>
            <person name="Kuo A."/>
            <person name="Thoen E."/>
            <person name="Andreopoulos B."/>
            <person name="Lu D."/>
            <person name="Skrede I."/>
            <person name="Drula E."/>
            <person name="Henrissat B."/>
            <person name="Morin E."/>
            <person name="Kohler A."/>
            <person name="Barry K."/>
            <person name="LaButti K."/>
            <person name="Morin E."/>
            <person name="Salamov A."/>
            <person name="Lipzen A."/>
            <person name="Mereny Z."/>
            <person name="Hegedus B."/>
            <person name="Baldrian P."/>
            <person name="Stursova M."/>
            <person name="Weitz H."/>
            <person name="Taylor A."/>
            <person name="Grigoriev I.V."/>
            <person name="Nagy L.G."/>
            <person name="Martin F."/>
            <person name="Kauserud H."/>
        </authorList>
    </citation>
    <scope>NUCLEOTIDE SEQUENCE</scope>
    <source>
        <strain evidence="3">9284</strain>
    </source>
</reference>
<dbReference type="EMBL" id="JARKIF010000022">
    <property type="protein sequence ID" value="KAJ7616596.1"/>
    <property type="molecule type" value="Genomic_DNA"/>
</dbReference>
<feature type="signal peptide" evidence="2">
    <location>
        <begin position="1"/>
        <end position="20"/>
    </location>
</feature>
<keyword evidence="2" id="KW-0732">Signal</keyword>
<feature type="compositionally biased region" description="Low complexity" evidence="1">
    <location>
        <begin position="142"/>
        <end position="157"/>
    </location>
</feature>
<evidence type="ECO:0000313" key="4">
    <source>
        <dbReference type="Proteomes" id="UP001221142"/>
    </source>
</evidence>
<organism evidence="3 4">
    <name type="scientific">Roridomyces roridus</name>
    <dbReference type="NCBI Taxonomy" id="1738132"/>
    <lineage>
        <taxon>Eukaryota</taxon>
        <taxon>Fungi</taxon>
        <taxon>Dikarya</taxon>
        <taxon>Basidiomycota</taxon>
        <taxon>Agaricomycotina</taxon>
        <taxon>Agaricomycetes</taxon>
        <taxon>Agaricomycetidae</taxon>
        <taxon>Agaricales</taxon>
        <taxon>Marasmiineae</taxon>
        <taxon>Mycenaceae</taxon>
        <taxon>Roridomyces</taxon>
    </lineage>
</organism>